<protein>
    <submittedName>
        <fullName evidence="1">Uncharacterized protein</fullName>
    </submittedName>
</protein>
<dbReference type="EMBL" id="KB707825">
    <property type="protein sequence ID" value="EMR87508.1"/>
    <property type="molecule type" value="Genomic_DNA"/>
</dbReference>
<proteinExistence type="predicted"/>
<name>M7UKW4_BOTF1</name>
<evidence type="ECO:0000313" key="2">
    <source>
        <dbReference type="Proteomes" id="UP000012045"/>
    </source>
</evidence>
<dbReference type="AlphaFoldDB" id="M7UKW4"/>
<gene>
    <name evidence="1" type="ORF">BcDW1_3851</name>
</gene>
<dbReference type="OrthoDB" id="3529518at2759"/>
<dbReference type="HOGENOM" id="CLU_2049340_0_0_1"/>
<reference evidence="2" key="1">
    <citation type="journal article" date="2013" name="Genome Announc.">
        <title>Draft genome sequence of Botrytis cinerea BcDW1, inoculum for noble rot of grape berries.</title>
        <authorList>
            <person name="Blanco-Ulate B."/>
            <person name="Allen G."/>
            <person name="Powell A.L."/>
            <person name="Cantu D."/>
        </authorList>
    </citation>
    <scope>NUCLEOTIDE SEQUENCE [LARGE SCALE GENOMIC DNA]</scope>
    <source>
        <strain evidence="2">BcDW1</strain>
    </source>
</reference>
<accession>M7UKW4</accession>
<evidence type="ECO:0000313" key="1">
    <source>
        <dbReference type="EMBL" id="EMR87508.1"/>
    </source>
</evidence>
<sequence>MRCPFCEFNNITENEICNESKAYLPADPIVERVSITGYPDNIAKIEHEGKVEMGKDPSRSDAEIAEDKKCMVVNINHFGSVVSVVLNEKYVRVSAAHEDASRPGRYEPVQKAELWKAPGA</sequence>
<organism evidence="1 2">
    <name type="scientific">Botryotinia fuckeliana (strain BcDW1)</name>
    <name type="common">Noble rot fungus</name>
    <name type="synonym">Botrytis cinerea</name>
    <dbReference type="NCBI Taxonomy" id="1290391"/>
    <lineage>
        <taxon>Eukaryota</taxon>
        <taxon>Fungi</taxon>
        <taxon>Dikarya</taxon>
        <taxon>Ascomycota</taxon>
        <taxon>Pezizomycotina</taxon>
        <taxon>Leotiomycetes</taxon>
        <taxon>Helotiales</taxon>
        <taxon>Sclerotiniaceae</taxon>
        <taxon>Botrytis</taxon>
    </lineage>
</organism>
<dbReference type="Proteomes" id="UP000012045">
    <property type="component" value="Unassembled WGS sequence"/>
</dbReference>